<dbReference type="Proteomes" id="UP000178936">
    <property type="component" value="Unassembled WGS sequence"/>
</dbReference>
<dbReference type="GO" id="GO:0022625">
    <property type="term" value="C:cytosolic large ribosomal subunit"/>
    <property type="evidence" value="ECO:0007669"/>
    <property type="project" value="UniProtKB-UniRule"/>
</dbReference>
<dbReference type="PANTHER" id="PTHR11655">
    <property type="entry name" value="60S/50S RIBOSOMAL PROTEIN L6/L9"/>
    <property type="match status" value="1"/>
</dbReference>
<dbReference type="InterPro" id="IPR020040">
    <property type="entry name" value="Ribosomal_uL6_a/b-dom"/>
</dbReference>
<dbReference type="GO" id="GO:0019843">
    <property type="term" value="F:rRNA binding"/>
    <property type="evidence" value="ECO:0007669"/>
    <property type="project" value="UniProtKB-UniRule"/>
</dbReference>
<keyword evidence="4 6" id="KW-0694">RNA-binding</keyword>
<dbReference type="SUPFAM" id="SSF56053">
    <property type="entry name" value="Ribosomal protein L6"/>
    <property type="match status" value="2"/>
</dbReference>
<comment type="caution">
    <text evidence="8">The sequence shown here is derived from an EMBL/GenBank/DDBJ whole genome shotgun (WGS) entry which is preliminary data.</text>
</comment>
<evidence type="ECO:0000256" key="5">
    <source>
        <dbReference type="RuleBase" id="RU003869"/>
    </source>
</evidence>
<evidence type="ECO:0000256" key="4">
    <source>
        <dbReference type="HAMAP-Rule" id="MF_01365"/>
    </source>
</evidence>
<evidence type="ECO:0000256" key="2">
    <source>
        <dbReference type="ARBA" id="ARBA00022980"/>
    </source>
</evidence>
<dbReference type="PROSITE" id="PS00525">
    <property type="entry name" value="RIBOSOMAL_L6_1"/>
    <property type="match status" value="1"/>
</dbReference>
<protein>
    <recommendedName>
        <fullName evidence="4">Large ribosomal subunit protein uL6</fullName>
    </recommendedName>
</protein>
<dbReference type="InterPro" id="IPR036789">
    <property type="entry name" value="Ribosomal_uL6-like_a/b-dom_sf"/>
</dbReference>
<keyword evidence="2 4" id="KW-0689">Ribosomal protein</keyword>
<evidence type="ECO:0000256" key="3">
    <source>
        <dbReference type="ARBA" id="ARBA00023274"/>
    </source>
</evidence>
<proteinExistence type="inferred from homology"/>
<feature type="domain" description="Large ribosomal subunit protein uL6 alpha-beta" evidence="7">
    <location>
        <begin position="92"/>
        <end position="164"/>
    </location>
</feature>
<dbReference type="FunFam" id="3.90.930.12:FF:000001">
    <property type="entry name" value="50S ribosomal protein L6"/>
    <property type="match status" value="1"/>
</dbReference>
<accession>A0A1G2Q0J3</accession>
<keyword evidence="4 6" id="KW-0699">rRNA-binding</keyword>
<organism evidence="8 9">
    <name type="scientific">Candidatus Veblenbacteria bacterium RIFOXYA2_FULL_43_9</name>
    <dbReference type="NCBI Taxonomy" id="1802425"/>
    <lineage>
        <taxon>Bacteria</taxon>
        <taxon>Candidatus Vebleniibacteriota</taxon>
    </lineage>
</organism>
<dbReference type="PANTHER" id="PTHR11655:SF14">
    <property type="entry name" value="LARGE RIBOSOMAL SUBUNIT PROTEIN UL6M"/>
    <property type="match status" value="1"/>
</dbReference>
<comment type="function">
    <text evidence="4 6">This protein binds to the 23S rRNA, and is important in its secondary structure. It is located near the subunit interface in the base of the L7/L12 stalk, and near the tRNA binding site of the peptidyltransferase center.</text>
</comment>
<dbReference type="GO" id="GO:0002181">
    <property type="term" value="P:cytoplasmic translation"/>
    <property type="evidence" value="ECO:0007669"/>
    <property type="project" value="TreeGrafter"/>
</dbReference>
<dbReference type="HAMAP" id="MF_01365_B">
    <property type="entry name" value="Ribosomal_uL6_B"/>
    <property type="match status" value="1"/>
</dbReference>
<evidence type="ECO:0000313" key="9">
    <source>
        <dbReference type="Proteomes" id="UP000178936"/>
    </source>
</evidence>
<dbReference type="PRINTS" id="PR00059">
    <property type="entry name" value="RIBOSOMALL6"/>
</dbReference>
<dbReference type="AlphaFoldDB" id="A0A1G2Q0J3"/>
<dbReference type="InterPro" id="IPR000702">
    <property type="entry name" value="Ribosomal_uL6-like"/>
</dbReference>
<dbReference type="NCBIfam" id="TIGR03654">
    <property type="entry name" value="L6_bact"/>
    <property type="match status" value="1"/>
</dbReference>
<reference evidence="8 9" key="1">
    <citation type="journal article" date="2016" name="Nat. Commun.">
        <title>Thousands of microbial genomes shed light on interconnected biogeochemical processes in an aquifer system.</title>
        <authorList>
            <person name="Anantharaman K."/>
            <person name="Brown C.T."/>
            <person name="Hug L.A."/>
            <person name="Sharon I."/>
            <person name="Castelle C.J."/>
            <person name="Probst A.J."/>
            <person name="Thomas B.C."/>
            <person name="Singh A."/>
            <person name="Wilkins M.J."/>
            <person name="Karaoz U."/>
            <person name="Brodie E.L."/>
            <person name="Williams K.H."/>
            <person name="Hubbard S.S."/>
            <person name="Banfield J.F."/>
        </authorList>
    </citation>
    <scope>NUCLEOTIDE SEQUENCE [LARGE SCALE GENOMIC DNA]</scope>
</reference>
<comment type="similarity">
    <text evidence="1 4 5">Belongs to the universal ribosomal protein uL6 family.</text>
</comment>
<dbReference type="InterPro" id="IPR019906">
    <property type="entry name" value="Ribosomal_uL6_bac-type"/>
</dbReference>
<name>A0A1G2Q0J3_9BACT</name>
<comment type="subunit">
    <text evidence="4">Part of the 50S ribosomal subunit.</text>
</comment>
<dbReference type="Pfam" id="PF00347">
    <property type="entry name" value="Ribosomal_L6"/>
    <property type="match status" value="2"/>
</dbReference>
<keyword evidence="3 4" id="KW-0687">Ribonucleoprotein</keyword>
<dbReference type="Gene3D" id="3.90.930.12">
    <property type="entry name" value="Ribosomal protein L6, alpha-beta domain"/>
    <property type="match status" value="2"/>
</dbReference>
<dbReference type="GO" id="GO:0003735">
    <property type="term" value="F:structural constituent of ribosome"/>
    <property type="evidence" value="ECO:0007669"/>
    <property type="project" value="UniProtKB-UniRule"/>
</dbReference>
<sequence>MSRLGKLPIKIPSGVQVKMQPLLVTAKGPKGEVNQVLPAAVEIKQEGDQLLVSVKHPTNRQERALWGLARQLVANAVQGVYEHFVVKLEISGIGYKAQVEGKDLVLNLGFSHPIRYKIPTDITVTVDKNSINLAGASKQQVGQVAAEIRSLKRPEPYKGKGIRYANEIVRRKAGKVVKSAGVK</sequence>
<dbReference type="EMBL" id="MHTB01000057">
    <property type="protein sequence ID" value="OHA54085.1"/>
    <property type="molecule type" value="Genomic_DNA"/>
</dbReference>
<gene>
    <name evidence="4" type="primary">rplF</name>
    <name evidence="8" type="ORF">A2226_02125</name>
</gene>
<evidence type="ECO:0000259" key="7">
    <source>
        <dbReference type="Pfam" id="PF00347"/>
    </source>
</evidence>
<evidence type="ECO:0000313" key="8">
    <source>
        <dbReference type="EMBL" id="OHA54085.1"/>
    </source>
</evidence>
<dbReference type="PIRSF" id="PIRSF002162">
    <property type="entry name" value="Ribosomal_L6"/>
    <property type="match status" value="1"/>
</dbReference>
<evidence type="ECO:0000256" key="1">
    <source>
        <dbReference type="ARBA" id="ARBA00009356"/>
    </source>
</evidence>
<evidence type="ECO:0000256" key="6">
    <source>
        <dbReference type="RuleBase" id="RU003870"/>
    </source>
</evidence>
<dbReference type="InterPro" id="IPR002358">
    <property type="entry name" value="Ribosomal_uL6_CS"/>
</dbReference>
<feature type="domain" description="Large ribosomal subunit protein uL6 alpha-beta" evidence="7">
    <location>
        <begin position="11"/>
        <end position="82"/>
    </location>
</feature>